<sequence length="303" mass="35236">MQSRYFSINTDLASYREYHRGAEPDNPFAFWLRDGYAYLTPTPKNAEKRAKTLSGMRPGDVVFAYESKTRRGYIATGVVQELWDQQLHNGRPELFRDAEEGFYRIRVSWDSTFSCSYADLKQAGLRQYLDTLVPVNDPRVGQLLRSRLGQNAGWEEREIHEQKRVEDILADDALTVTEKKQLVDARRGQGQFRCNVLQVEPRCRLTLIAHQGMLRASHIKPWRHATNRERLDGNNGLMLAPHVDHLFDDGWITFDDSGRLIISIHLPHDVLQAWHLTRDASTGVFNETQIGYLRHHRQHVFRR</sequence>
<proteinExistence type="predicted"/>
<gene>
    <name evidence="2" type="ORF">WL88_11940</name>
</gene>
<evidence type="ECO:0000259" key="1">
    <source>
        <dbReference type="Pfam" id="PF13391"/>
    </source>
</evidence>
<dbReference type="RefSeq" id="WP_059543193.1">
    <property type="nucleotide sequence ID" value="NZ_LOUS01000051.1"/>
</dbReference>
<evidence type="ECO:0000313" key="3">
    <source>
        <dbReference type="Proteomes" id="UP000063236"/>
    </source>
</evidence>
<evidence type="ECO:0000313" key="2">
    <source>
        <dbReference type="EMBL" id="KWF56239.1"/>
    </source>
</evidence>
<accession>A0AAW3PJ67</accession>
<name>A0AAW3PJ67_9BURK</name>
<dbReference type="EMBL" id="LPJV01000018">
    <property type="protein sequence ID" value="KWF56239.1"/>
    <property type="molecule type" value="Genomic_DNA"/>
</dbReference>
<reference evidence="2 3" key="1">
    <citation type="submission" date="2015-11" db="EMBL/GenBank/DDBJ databases">
        <title>Expanding the genomic diversity of Burkholderia species for the development of highly accurate diagnostics.</title>
        <authorList>
            <person name="Sahl J."/>
            <person name="Keim P."/>
            <person name="Wagner D."/>
        </authorList>
    </citation>
    <scope>NUCLEOTIDE SEQUENCE [LARGE SCALE GENOMIC DNA]</scope>
    <source>
        <strain evidence="2 3">MSMB378WGS</strain>
    </source>
</reference>
<comment type="caution">
    <text evidence="2">The sequence shown here is derived from an EMBL/GenBank/DDBJ whole genome shotgun (WGS) entry which is preliminary data.</text>
</comment>
<dbReference type="Pfam" id="PF13391">
    <property type="entry name" value="HNH_2"/>
    <property type="match status" value="1"/>
</dbReference>
<dbReference type="AlphaFoldDB" id="A0AAW3PJ67"/>
<feature type="domain" description="HNH nuclease" evidence="1">
    <location>
        <begin position="203"/>
        <end position="255"/>
    </location>
</feature>
<dbReference type="Proteomes" id="UP000063236">
    <property type="component" value="Unassembled WGS sequence"/>
</dbReference>
<dbReference type="InterPro" id="IPR003615">
    <property type="entry name" value="HNH_nuc"/>
</dbReference>
<protein>
    <recommendedName>
        <fullName evidence="1">HNH nuclease domain-containing protein</fullName>
    </recommendedName>
</protein>
<organism evidence="2 3">
    <name type="scientific">Burkholderia diffusa</name>
    <dbReference type="NCBI Taxonomy" id="488732"/>
    <lineage>
        <taxon>Bacteria</taxon>
        <taxon>Pseudomonadati</taxon>
        <taxon>Pseudomonadota</taxon>
        <taxon>Betaproteobacteria</taxon>
        <taxon>Burkholderiales</taxon>
        <taxon>Burkholderiaceae</taxon>
        <taxon>Burkholderia</taxon>
        <taxon>Burkholderia cepacia complex</taxon>
    </lineage>
</organism>